<keyword evidence="4 6" id="KW-0131">Cell cycle</keyword>
<dbReference type="Pfam" id="PF05209">
    <property type="entry name" value="MinC_N"/>
    <property type="match status" value="1"/>
</dbReference>
<evidence type="ECO:0000256" key="1">
    <source>
        <dbReference type="ARBA" id="ARBA00006291"/>
    </source>
</evidence>
<comment type="subunit">
    <text evidence="6">Interacts with MinD and FtsZ.</text>
</comment>
<dbReference type="GO" id="GO:0000917">
    <property type="term" value="P:division septum assembly"/>
    <property type="evidence" value="ECO:0007669"/>
    <property type="project" value="UniProtKB-KW"/>
</dbReference>
<proteinExistence type="inferred from homology"/>
<dbReference type="Pfam" id="PF03775">
    <property type="entry name" value="MinC_C"/>
    <property type="match status" value="1"/>
</dbReference>
<sequence length="240" mass="26330">MSKHILEIKSSHLFTLRLILKTTDFSAIVKTLQDRLQETGSLFDGESIVIDAYGIVQPLPWRKLADVLEQHHLKILGIYTNERLSPSVIEQGFNTIELGAPSEKESIVEVPKASEVQATSTPITTSTTANPSLIVDRQLRSGERIYAQGSDLIVIGNVGHGAEIIADGNIHVYGHLFGRAIAGAKGDDTARIFTTYLDPQLVAIAGIYRLFDGENPIAELKKPVMVSLHQESLTFQAIKF</sequence>
<evidence type="ECO:0000259" key="7">
    <source>
        <dbReference type="Pfam" id="PF03775"/>
    </source>
</evidence>
<organism evidence="9 10">
    <name type="scientific">Pelistega ratti</name>
    <dbReference type="NCBI Taxonomy" id="2652177"/>
    <lineage>
        <taxon>Bacteria</taxon>
        <taxon>Pseudomonadati</taxon>
        <taxon>Pseudomonadota</taxon>
        <taxon>Betaproteobacteria</taxon>
        <taxon>Burkholderiales</taxon>
        <taxon>Alcaligenaceae</taxon>
        <taxon>Pelistega</taxon>
    </lineage>
</organism>
<dbReference type="InterPro" id="IPR005526">
    <property type="entry name" value="Septum_form_inhib_MinC_C"/>
</dbReference>
<gene>
    <name evidence="6 9" type="primary">minC</name>
    <name evidence="9" type="ORF">F9B74_07185</name>
</gene>
<accession>A0A6L9Y8Q0</accession>
<evidence type="ECO:0000259" key="8">
    <source>
        <dbReference type="Pfam" id="PF05209"/>
    </source>
</evidence>
<dbReference type="PANTHER" id="PTHR34108:SF1">
    <property type="entry name" value="SEPTUM SITE-DETERMINING PROTEIN MINC"/>
    <property type="match status" value="1"/>
</dbReference>
<dbReference type="AlphaFoldDB" id="A0A6L9Y8Q0"/>
<name>A0A6L9Y8Q0_9BURK</name>
<dbReference type="InterPro" id="IPR007874">
    <property type="entry name" value="MinC_N"/>
</dbReference>
<keyword evidence="2 6" id="KW-0132">Cell division</keyword>
<feature type="domain" description="Septum formation inhibitor MinC N-terminal" evidence="8">
    <location>
        <begin position="6"/>
        <end position="74"/>
    </location>
</feature>
<dbReference type="EMBL" id="JAAGYR010000013">
    <property type="protein sequence ID" value="NEN76104.1"/>
    <property type="molecule type" value="Genomic_DNA"/>
</dbReference>
<reference evidence="9 10" key="1">
    <citation type="submission" date="2020-02" db="EMBL/GenBank/DDBJ databases">
        <title>Pelistega sp. NLN82 were isolated from wild rodents of the Hainan Island.</title>
        <authorList>
            <person name="Niu N."/>
            <person name="Zhou J."/>
        </authorList>
    </citation>
    <scope>NUCLEOTIDE SEQUENCE [LARGE SCALE GENOMIC DNA]</scope>
    <source>
        <strain evidence="9 10">NLN82</strain>
    </source>
</reference>
<dbReference type="SUPFAM" id="SSF63848">
    <property type="entry name" value="Cell-division inhibitor MinC, C-terminal domain"/>
    <property type="match status" value="1"/>
</dbReference>
<dbReference type="InterPro" id="IPR013033">
    <property type="entry name" value="MinC"/>
</dbReference>
<dbReference type="InterPro" id="IPR016098">
    <property type="entry name" value="CAP/MinC_C"/>
</dbReference>
<evidence type="ECO:0000313" key="10">
    <source>
        <dbReference type="Proteomes" id="UP000477651"/>
    </source>
</evidence>
<dbReference type="Gene3D" id="3.30.70.260">
    <property type="match status" value="1"/>
</dbReference>
<protein>
    <recommendedName>
        <fullName evidence="6">Probable septum site-determining protein MinC</fullName>
    </recommendedName>
</protein>
<feature type="domain" description="Septum formation inhibitor MinC C-terminal" evidence="7">
    <location>
        <begin position="134"/>
        <end position="235"/>
    </location>
</feature>
<dbReference type="NCBIfam" id="TIGR01222">
    <property type="entry name" value="minC"/>
    <property type="match status" value="1"/>
</dbReference>
<evidence type="ECO:0000256" key="2">
    <source>
        <dbReference type="ARBA" id="ARBA00022618"/>
    </source>
</evidence>
<dbReference type="RefSeq" id="WP_163764606.1">
    <property type="nucleotide sequence ID" value="NZ_JAAGYR010000013.1"/>
</dbReference>
<comment type="caution">
    <text evidence="9">The sequence shown here is derived from an EMBL/GenBank/DDBJ whole genome shotgun (WGS) entry which is preliminary data.</text>
</comment>
<comment type="similarity">
    <text evidence="1 6">Belongs to the MinC family.</text>
</comment>
<keyword evidence="10" id="KW-1185">Reference proteome</keyword>
<comment type="function">
    <text evidence="5 6">Cell division inhibitor that blocks the formation of polar Z ring septums. Rapidly oscillates between the poles of the cell to destabilize FtsZ filaments that have formed before they mature into polar Z rings. Prevents FtsZ polymerization.</text>
</comment>
<dbReference type="Proteomes" id="UP000477651">
    <property type="component" value="Unassembled WGS sequence"/>
</dbReference>
<dbReference type="GO" id="GO:1901891">
    <property type="term" value="P:regulation of cell septum assembly"/>
    <property type="evidence" value="ECO:0007669"/>
    <property type="project" value="InterPro"/>
</dbReference>
<evidence type="ECO:0000256" key="5">
    <source>
        <dbReference type="ARBA" id="ARBA00025606"/>
    </source>
</evidence>
<dbReference type="InterPro" id="IPR036145">
    <property type="entry name" value="MinC_C_sf"/>
</dbReference>
<dbReference type="GO" id="GO:0051302">
    <property type="term" value="P:regulation of cell division"/>
    <property type="evidence" value="ECO:0007669"/>
    <property type="project" value="InterPro"/>
</dbReference>
<dbReference type="GO" id="GO:0000902">
    <property type="term" value="P:cell morphogenesis"/>
    <property type="evidence" value="ECO:0007669"/>
    <property type="project" value="InterPro"/>
</dbReference>
<keyword evidence="3 6" id="KW-0717">Septation</keyword>
<evidence type="ECO:0000256" key="6">
    <source>
        <dbReference type="HAMAP-Rule" id="MF_00267"/>
    </source>
</evidence>
<evidence type="ECO:0000256" key="3">
    <source>
        <dbReference type="ARBA" id="ARBA00023210"/>
    </source>
</evidence>
<evidence type="ECO:0000313" key="9">
    <source>
        <dbReference type="EMBL" id="NEN76104.1"/>
    </source>
</evidence>
<dbReference type="Gene3D" id="2.160.20.70">
    <property type="match status" value="1"/>
</dbReference>
<dbReference type="HAMAP" id="MF_00267">
    <property type="entry name" value="MinC"/>
    <property type="match status" value="1"/>
</dbReference>
<evidence type="ECO:0000256" key="4">
    <source>
        <dbReference type="ARBA" id="ARBA00023306"/>
    </source>
</evidence>
<dbReference type="PANTHER" id="PTHR34108">
    <property type="entry name" value="SEPTUM SITE-DETERMINING PROTEIN MINC"/>
    <property type="match status" value="1"/>
</dbReference>